<evidence type="ECO:0000313" key="10">
    <source>
        <dbReference type="Proteomes" id="UP000823635"/>
    </source>
</evidence>
<evidence type="ECO:0000313" key="9">
    <source>
        <dbReference type="EMBL" id="MBO8428783.1"/>
    </source>
</evidence>
<protein>
    <recommendedName>
        <fullName evidence="3">lipoate--protein ligase</fullName>
        <ecNumber evidence="3">6.3.1.20</ecNumber>
    </recommendedName>
</protein>
<dbReference type="SUPFAM" id="SSF82649">
    <property type="entry name" value="SufE/NifU"/>
    <property type="match status" value="1"/>
</dbReference>
<dbReference type="PANTHER" id="PTHR12561:SF3">
    <property type="entry name" value="LIPOYLTRANSFERASE 1, MITOCHONDRIAL"/>
    <property type="match status" value="1"/>
</dbReference>
<dbReference type="SUPFAM" id="SSF55681">
    <property type="entry name" value="Class II aaRS and biotin synthetases"/>
    <property type="match status" value="1"/>
</dbReference>
<reference evidence="9" key="2">
    <citation type="journal article" date="2021" name="PeerJ">
        <title>Extensive microbial diversity within the chicken gut microbiome revealed by metagenomics and culture.</title>
        <authorList>
            <person name="Gilroy R."/>
            <person name="Ravi A."/>
            <person name="Getino M."/>
            <person name="Pursley I."/>
            <person name="Horton D.L."/>
            <person name="Alikhan N.F."/>
            <person name="Baker D."/>
            <person name="Gharbi K."/>
            <person name="Hall N."/>
            <person name="Watson M."/>
            <person name="Adriaenssens E.M."/>
            <person name="Foster-Nyarko E."/>
            <person name="Jarju S."/>
            <person name="Secka A."/>
            <person name="Antonio M."/>
            <person name="Oren A."/>
            <person name="Chaudhuri R.R."/>
            <person name="La Ragione R."/>
            <person name="Hildebrand F."/>
            <person name="Pallen M.J."/>
        </authorList>
    </citation>
    <scope>NUCLEOTIDE SEQUENCE</scope>
    <source>
        <strain evidence="9">15467</strain>
    </source>
</reference>
<dbReference type="InterPro" id="IPR019491">
    <property type="entry name" value="Lipoate_protein_ligase_C"/>
</dbReference>
<keyword evidence="5" id="KW-0547">Nucleotide-binding</keyword>
<dbReference type="Pfam" id="PF10437">
    <property type="entry name" value="Lip_prot_lig_C"/>
    <property type="match status" value="1"/>
</dbReference>
<comment type="pathway">
    <text evidence="1">Protein modification; protein lipoylation via exogenous pathway; protein N(6)-(lipoyl)lysine from lipoate: step 2/2.</text>
</comment>
<evidence type="ECO:0000256" key="7">
    <source>
        <dbReference type="ARBA" id="ARBA00048037"/>
    </source>
</evidence>
<evidence type="ECO:0000259" key="8">
    <source>
        <dbReference type="PROSITE" id="PS51733"/>
    </source>
</evidence>
<dbReference type="Gene3D" id="3.30.390.50">
    <property type="entry name" value="CO dehydrogenase flavoprotein, C-terminal domain"/>
    <property type="match status" value="1"/>
</dbReference>
<accession>A0A9D9GYN1</accession>
<sequence length="331" mass="37552">MLCIIDTSTEPCFNLAAEEYLLKGFSQPVFRLWRNDDAVIVGRYQNTLAEINAGYASRHGIKVVRRLTGGGAVYHDPGNLNYTFIEQKVKGEDSAAMFRRFTAPILDAIRSLGIEASLEGRNDLLIEGRKFSGNAICLYRNRVLQHGTLLFSTSEQKLSAVLKEKDERFRGKAVDSNRRGVTNISSHLKRKMDIEEFTGYLAGYIRSHASLGEELVPYSYTEEDIRAICHLRDTRYSRDEWNFGKSPDYRFSNRRRFNGGTVEVCFNVAGGKIAELSISGDYFFTRPTEEFCALLTGTPHDFDSIRKKTGSVSLGEYFFNISPEELTELFF</sequence>
<evidence type="ECO:0000256" key="5">
    <source>
        <dbReference type="ARBA" id="ARBA00022741"/>
    </source>
</evidence>
<dbReference type="InterPro" id="IPR045864">
    <property type="entry name" value="aa-tRNA-synth_II/BPL/LPL"/>
</dbReference>
<comment type="caution">
    <text evidence="9">The sequence shown here is derived from an EMBL/GenBank/DDBJ whole genome shotgun (WGS) entry which is preliminary data.</text>
</comment>
<comment type="pathway">
    <text evidence="2">Protein modification; protein lipoylation via exogenous pathway; protein N(6)-(lipoyl)lysine from lipoate: step 1/2.</text>
</comment>
<proteinExistence type="predicted"/>
<dbReference type="GO" id="GO:0009249">
    <property type="term" value="P:protein lipoylation"/>
    <property type="evidence" value="ECO:0007669"/>
    <property type="project" value="InterPro"/>
</dbReference>
<evidence type="ECO:0000256" key="6">
    <source>
        <dbReference type="ARBA" id="ARBA00022840"/>
    </source>
</evidence>
<dbReference type="Pfam" id="PF21948">
    <property type="entry name" value="LplA-B_cat"/>
    <property type="match status" value="1"/>
</dbReference>
<comment type="catalytic activity">
    <reaction evidence="7">
        <text>L-lysyl-[lipoyl-carrier protein] + (R)-lipoate + ATP = N(6)-[(R)-lipoyl]-L-lysyl-[lipoyl-carrier protein] + AMP + diphosphate + H(+)</text>
        <dbReference type="Rhea" id="RHEA:49288"/>
        <dbReference type="Rhea" id="RHEA-COMP:10500"/>
        <dbReference type="Rhea" id="RHEA-COMP:10502"/>
        <dbReference type="ChEBI" id="CHEBI:15378"/>
        <dbReference type="ChEBI" id="CHEBI:29969"/>
        <dbReference type="ChEBI" id="CHEBI:30616"/>
        <dbReference type="ChEBI" id="CHEBI:33019"/>
        <dbReference type="ChEBI" id="CHEBI:83088"/>
        <dbReference type="ChEBI" id="CHEBI:83099"/>
        <dbReference type="ChEBI" id="CHEBI:456215"/>
        <dbReference type="EC" id="6.3.1.20"/>
    </reaction>
</comment>
<dbReference type="EC" id="6.3.1.20" evidence="3"/>
<evidence type="ECO:0000256" key="1">
    <source>
        <dbReference type="ARBA" id="ARBA00005085"/>
    </source>
</evidence>
<dbReference type="GO" id="GO:0017118">
    <property type="term" value="F:lipoyltransferase activity"/>
    <property type="evidence" value="ECO:0007669"/>
    <property type="project" value="TreeGrafter"/>
</dbReference>
<evidence type="ECO:0000256" key="2">
    <source>
        <dbReference type="ARBA" id="ARBA00005124"/>
    </source>
</evidence>
<feature type="domain" description="BPL/LPL catalytic" evidence="8">
    <location>
        <begin position="24"/>
        <end position="213"/>
    </location>
</feature>
<dbReference type="InterPro" id="IPR004562">
    <property type="entry name" value="LipoylTrfase_LipoateP_Ligase"/>
</dbReference>
<dbReference type="Proteomes" id="UP000823635">
    <property type="component" value="Unassembled WGS sequence"/>
</dbReference>
<dbReference type="PANTHER" id="PTHR12561">
    <property type="entry name" value="LIPOATE-PROTEIN LIGASE"/>
    <property type="match status" value="1"/>
</dbReference>
<organism evidence="9 10">
    <name type="scientific">Candidatus Egerieousia excrementavium</name>
    <dbReference type="NCBI Taxonomy" id="2840778"/>
    <lineage>
        <taxon>Bacteria</taxon>
        <taxon>Pseudomonadati</taxon>
        <taxon>Bacteroidota</taxon>
        <taxon>Bacteroidia</taxon>
        <taxon>Bacteroidales</taxon>
        <taxon>Candidatus Egerieousia</taxon>
    </lineage>
</organism>
<dbReference type="PROSITE" id="PS51733">
    <property type="entry name" value="BPL_LPL_CATALYTIC"/>
    <property type="match status" value="1"/>
</dbReference>
<keyword evidence="6" id="KW-0067">ATP-binding</keyword>
<dbReference type="AlphaFoldDB" id="A0A9D9GYN1"/>
<dbReference type="NCBIfam" id="TIGR00545">
    <property type="entry name" value="lipoyltrans"/>
    <property type="match status" value="1"/>
</dbReference>
<dbReference type="InterPro" id="IPR004143">
    <property type="entry name" value="BPL_LPL_catalytic"/>
</dbReference>
<evidence type="ECO:0000256" key="3">
    <source>
        <dbReference type="ARBA" id="ARBA00012367"/>
    </source>
</evidence>
<dbReference type="Gene3D" id="3.30.930.10">
    <property type="entry name" value="Bira Bifunctional Protein, Domain 2"/>
    <property type="match status" value="1"/>
</dbReference>
<dbReference type="GO" id="GO:0005737">
    <property type="term" value="C:cytoplasm"/>
    <property type="evidence" value="ECO:0007669"/>
    <property type="project" value="TreeGrafter"/>
</dbReference>
<gene>
    <name evidence="9" type="ORF">IAC68_02475</name>
</gene>
<name>A0A9D9GYN1_9BACT</name>
<evidence type="ECO:0000256" key="4">
    <source>
        <dbReference type="ARBA" id="ARBA00022598"/>
    </source>
</evidence>
<dbReference type="CDD" id="cd16443">
    <property type="entry name" value="LplA"/>
    <property type="match status" value="1"/>
</dbReference>
<dbReference type="EMBL" id="JADINB010000059">
    <property type="protein sequence ID" value="MBO8428783.1"/>
    <property type="molecule type" value="Genomic_DNA"/>
</dbReference>
<keyword evidence="4 9" id="KW-0436">Ligase</keyword>
<reference evidence="9" key="1">
    <citation type="submission" date="2020-10" db="EMBL/GenBank/DDBJ databases">
        <authorList>
            <person name="Gilroy R."/>
        </authorList>
    </citation>
    <scope>NUCLEOTIDE SEQUENCE</scope>
    <source>
        <strain evidence="9">15467</strain>
    </source>
</reference>
<dbReference type="GO" id="GO:0016979">
    <property type="term" value="F:lipoate-protein ligase activity"/>
    <property type="evidence" value="ECO:0007669"/>
    <property type="project" value="UniProtKB-EC"/>
</dbReference>
<dbReference type="GO" id="GO:0005524">
    <property type="term" value="F:ATP binding"/>
    <property type="evidence" value="ECO:0007669"/>
    <property type="project" value="UniProtKB-KW"/>
</dbReference>